<evidence type="ECO:0000313" key="1">
    <source>
        <dbReference type="EMBL" id="OTP66583.1"/>
    </source>
</evidence>
<accession>A0A242M6X2</accession>
<dbReference type="EMBL" id="NBTZ01000159">
    <property type="protein sequence ID" value="OTP66583.1"/>
    <property type="molecule type" value="Genomic_DNA"/>
</dbReference>
<dbReference type="RefSeq" id="WP_256936069.1">
    <property type="nucleotide sequence ID" value="NZ_NBTZ01000159.1"/>
</dbReference>
<organism evidence="1 2">
    <name type="scientific">Caballeronia sordidicola</name>
    <name type="common">Burkholderia sordidicola</name>
    <dbReference type="NCBI Taxonomy" id="196367"/>
    <lineage>
        <taxon>Bacteria</taxon>
        <taxon>Pseudomonadati</taxon>
        <taxon>Pseudomonadota</taxon>
        <taxon>Betaproteobacteria</taxon>
        <taxon>Burkholderiales</taxon>
        <taxon>Burkholderiaceae</taxon>
        <taxon>Caballeronia</taxon>
    </lineage>
</organism>
<dbReference type="Proteomes" id="UP000195221">
    <property type="component" value="Unassembled WGS sequence"/>
</dbReference>
<evidence type="ECO:0000313" key="2">
    <source>
        <dbReference type="Proteomes" id="UP000195221"/>
    </source>
</evidence>
<dbReference type="AlphaFoldDB" id="A0A242M6X2"/>
<dbReference type="GO" id="GO:0030638">
    <property type="term" value="P:polyketide metabolic process"/>
    <property type="evidence" value="ECO:0007669"/>
    <property type="project" value="InterPro"/>
</dbReference>
<name>A0A242M6X2_CABSO</name>
<dbReference type="Gene3D" id="3.10.450.50">
    <property type="match status" value="1"/>
</dbReference>
<proteinExistence type="predicted"/>
<reference evidence="1 2" key="1">
    <citation type="submission" date="2017-03" db="EMBL/GenBank/DDBJ databases">
        <title>Genome analysis of strain PAMC 26577.</title>
        <authorList>
            <person name="Oh H.-M."/>
            <person name="Yang J.-A."/>
        </authorList>
    </citation>
    <scope>NUCLEOTIDE SEQUENCE [LARGE SCALE GENOMIC DNA]</scope>
    <source>
        <strain evidence="1 2">PAMC 26577</strain>
    </source>
</reference>
<protein>
    <recommendedName>
        <fullName evidence="3">Ester cyclase</fullName>
    </recommendedName>
</protein>
<gene>
    <name evidence="1" type="ORF">PAMC26577_37475</name>
</gene>
<dbReference type="PANTHER" id="PTHR38436:SF1">
    <property type="entry name" value="ESTER CYCLASE"/>
    <property type="match status" value="1"/>
</dbReference>
<dbReference type="PANTHER" id="PTHR38436">
    <property type="entry name" value="POLYKETIDE CYCLASE SNOAL-LIKE DOMAIN"/>
    <property type="match status" value="1"/>
</dbReference>
<sequence length="180" mass="20225">MFAYINNRFQLQRASAYSEIIETNKAMPMNANTRSNTNQVLNEEERSAIKILYEAFSSGNPDLLDKAVADDWQDIPLAPGQQPGRDGMKPLIRAFVAAFPDIQIEVHDIIGNAQAAGVRAEISGTHSGEWFGVAPTGKRFHIALHEFHRLKDGKITHTWHLEDWFGWMNQVGIWPAKNLG</sequence>
<comment type="caution">
    <text evidence="1">The sequence shown here is derived from an EMBL/GenBank/DDBJ whole genome shotgun (WGS) entry which is preliminary data.</text>
</comment>
<dbReference type="InterPro" id="IPR009959">
    <property type="entry name" value="Cyclase_SnoaL-like"/>
</dbReference>
<dbReference type="InterPro" id="IPR032710">
    <property type="entry name" value="NTF2-like_dom_sf"/>
</dbReference>
<dbReference type="Pfam" id="PF07366">
    <property type="entry name" value="SnoaL"/>
    <property type="match status" value="1"/>
</dbReference>
<evidence type="ECO:0008006" key="3">
    <source>
        <dbReference type="Google" id="ProtNLM"/>
    </source>
</evidence>
<dbReference type="SUPFAM" id="SSF54427">
    <property type="entry name" value="NTF2-like"/>
    <property type="match status" value="1"/>
</dbReference>